<dbReference type="SUPFAM" id="SSF56349">
    <property type="entry name" value="DNA breaking-rejoining enzymes"/>
    <property type="match status" value="1"/>
</dbReference>
<protein>
    <submittedName>
        <fullName evidence="2">Putative truncated integrase</fullName>
    </submittedName>
</protein>
<proteinExistence type="predicted"/>
<dbReference type="InterPro" id="IPR011010">
    <property type="entry name" value="DNA_brk_join_enz"/>
</dbReference>
<name>A0A1I9S1Z4_AERSS</name>
<dbReference type="EMBL" id="KX364409">
    <property type="protein sequence ID" value="AOZ60586.1"/>
    <property type="molecule type" value="Genomic_DNA"/>
</dbReference>
<keyword evidence="2" id="KW-0614">Plasmid</keyword>
<dbReference type="InterPro" id="IPR013762">
    <property type="entry name" value="Integrase-like_cat_sf"/>
</dbReference>
<dbReference type="GO" id="GO:0006310">
    <property type="term" value="P:DNA recombination"/>
    <property type="evidence" value="ECO:0007669"/>
    <property type="project" value="UniProtKB-KW"/>
</dbReference>
<dbReference type="GO" id="GO:0003677">
    <property type="term" value="F:DNA binding"/>
    <property type="evidence" value="ECO:0007669"/>
    <property type="project" value="InterPro"/>
</dbReference>
<dbReference type="GO" id="GO:0015074">
    <property type="term" value="P:DNA integration"/>
    <property type="evidence" value="ECO:0007669"/>
    <property type="project" value="InterPro"/>
</dbReference>
<reference evidence="2" key="1">
    <citation type="journal article" date="2016" name="Sci. Rep.">
        <title>Diversity of antibiotic-resistance genes in Canadian isolates of Aeromonas salmonicida subsp. salmonicida: dominance of pSN254b and discovery of pAsa8.</title>
        <authorList>
            <person name="Trudel M.V."/>
            <person name="Vincent A.T."/>
            <person name="Attere S.A."/>
            <person name="Labbe M."/>
            <person name="Derome N."/>
            <person name="Culley A.I."/>
            <person name="Charette S.J."/>
        </authorList>
    </citation>
    <scope>NUCLEOTIDE SEQUENCE</scope>
    <source>
        <strain evidence="2">M16474-11</strain>
        <plasmid evidence="2">pAsa8</plasmid>
    </source>
</reference>
<evidence type="ECO:0000256" key="1">
    <source>
        <dbReference type="ARBA" id="ARBA00023172"/>
    </source>
</evidence>
<keyword evidence="1" id="KW-0233">DNA recombination</keyword>
<geneLocation type="plasmid" evidence="2">
    <name>pAsa8</name>
</geneLocation>
<dbReference type="AlphaFoldDB" id="A0A1I9S1Z4"/>
<sequence length="70" mass="7809">MELDLERLGIPRWSGHSARVGASQDLAADGYNTLEIMQAGRWTSERMVIRYCRDILAGESAMARRRAGKG</sequence>
<accession>A0A1I9S1Z4</accession>
<dbReference type="Gene3D" id="1.10.443.10">
    <property type="entry name" value="Intergrase catalytic core"/>
    <property type="match status" value="1"/>
</dbReference>
<organism evidence="2">
    <name type="scientific">Aeromonas salmonicida subsp. salmonicida</name>
    <dbReference type="NCBI Taxonomy" id="29491"/>
    <lineage>
        <taxon>Bacteria</taxon>
        <taxon>Pseudomonadati</taxon>
        <taxon>Pseudomonadota</taxon>
        <taxon>Gammaproteobacteria</taxon>
        <taxon>Aeromonadales</taxon>
        <taxon>Aeromonadaceae</taxon>
        <taxon>Aeromonas</taxon>
    </lineage>
</organism>
<evidence type="ECO:0000313" key="2">
    <source>
        <dbReference type="EMBL" id="AOZ60586.1"/>
    </source>
</evidence>